<dbReference type="Proteomes" id="UP000663852">
    <property type="component" value="Unassembled WGS sequence"/>
</dbReference>
<keyword evidence="4" id="KW-1185">Reference proteome</keyword>
<feature type="compositionally biased region" description="Basic and acidic residues" evidence="1">
    <location>
        <begin position="49"/>
        <end position="59"/>
    </location>
</feature>
<evidence type="ECO:0000256" key="1">
    <source>
        <dbReference type="SAM" id="MobiDB-lite"/>
    </source>
</evidence>
<accession>A0A814H6R8</accession>
<dbReference type="EMBL" id="CAJNOR010000319">
    <property type="protein sequence ID" value="CAF0878819.1"/>
    <property type="molecule type" value="Genomic_DNA"/>
</dbReference>
<proteinExistence type="predicted"/>
<evidence type="ECO:0000313" key="3">
    <source>
        <dbReference type="EMBL" id="CAF1005158.1"/>
    </source>
</evidence>
<feature type="compositionally biased region" description="Polar residues" evidence="1">
    <location>
        <begin position="1"/>
        <end position="16"/>
    </location>
</feature>
<evidence type="ECO:0000313" key="2">
    <source>
        <dbReference type="EMBL" id="CAF0878819.1"/>
    </source>
</evidence>
<comment type="caution">
    <text evidence="3">The sequence shown here is derived from an EMBL/GenBank/DDBJ whole genome shotgun (WGS) entry which is preliminary data.</text>
</comment>
<dbReference type="AlphaFoldDB" id="A0A814H6R8"/>
<gene>
    <name evidence="3" type="ORF">EDS130_LOCUS15090</name>
    <name evidence="2" type="ORF">XAT740_LOCUS6890</name>
</gene>
<feature type="compositionally biased region" description="Polar residues" evidence="1">
    <location>
        <begin position="28"/>
        <end position="48"/>
    </location>
</feature>
<dbReference type="Proteomes" id="UP000663828">
    <property type="component" value="Unassembled WGS sequence"/>
</dbReference>
<dbReference type="OrthoDB" id="10057417at2759"/>
<feature type="region of interest" description="Disordered" evidence="1">
    <location>
        <begin position="1"/>
        <end position="66"/>
    </location>
</feature>
<evidence type="ECO:0000313" key="5">
    <source>
        <dbReference type="Proteomes" id="UP000663852"/>
    </source>
</evidence>
<sequence length="66" mass="6674">MSATAAKTDSGLSGQPSDDIDKQRGPSEGSNTESPGGTFGTATTAVENNQHKASNDQKPADGNLPK</sequence>
<protein>
    <submittedName>
        <fullName evidence="3">Uncharacterized protein</fullName>
    </submittedName>
</protein>
<evidence type="ECO:0000313" key="4">
    <source>
        <dbReference type="Proteomes" id="UP000663828"/>
    </source>
</evidence>
<dbReference type="EMBL" id="CAJNOJ010000063">
    <property type="protein sequence ID" value="CAF1005158.1"/>
    <property type="molecule type" value="Genomic_DNA"/>
</dbReference>
<reference evidence="3" key="1">
    <citation type="submission" date="2021-02" db="EMBL/GenBank/DDBJ databases">
        <authorList>
            <person name="Nowell W R."/>
        </authorList>
    </citation>
    <scope>NUCLEOTIDE SEQUENCE</scope>
</reference>
<name>A0A814H6R8_ADIRI</name>
<organism evidence="3 5">
    <name type="scientific">Adineta ricciae</name>
    <name type="common">Rotifer</name>
    <dbReference type="NCBI Taxonomy" id="249248"/>
    <lineage>
        <taxon>Eukaryota</taxon>
        <taxon>Metazoa</taxon>
        <taxon>Spiralia</taxon>
        <taxon>Gnathifera</taxon>
        <taxon>Rotifera</taxon>
        <taxon>Eurotatoria</taxon>
        <taxon>Bdelloidea</taxon>
        <taxon>Adinetida</taxon>
        <taxon>Adinetidae</taxon>
        <taxon>Adineta</taxon>
    </lineage>
</organism>